<dbReference type="EMBL" id="AP017369">
    <property type="protein sequence ID" value="BAU95426.1"/>
    <property type="molecule type" value="Genomic_DNA"/>
</dbReference>
<feature type="transmembrane region" description="Helical" evidence="8">
    <location>
        <begin position="318"/>
        <end position="343"/>
    </location>
</feature>
<dbReference type="InterPro" id="IPR011701">
    <property type="entry name" value="MFS"/>
</dbReference>
<dbReference type="NCBIfam" id="TIGR00710">
    <property type="entry name" value="efflux_Bcr_CflA"/>
    <property type="match status" value="1"/>
</dbReference>
<dbReference type="GO" id="GO:0042910">
    <property type="term" value="F:xenobiotic transmembrane transporter activity"/>
    <property type="evidence" value="ECO:0007669"/>
    <property type="project" value="InterPro"/>
</dbReference>
<feature type="transmembrane region" description="Helical" evidence="8">
    <location>
        <begin position="58"/>
        <end position="80"/>
    </location>
</feature>
<keyword evidence="11" id="KW-1185">Reference proteome</keyword>
<protein>
    <submittedName>
        <fullName evidence="10">Drug resistance efflux protein</fullName>
    </submittedName>
</protein>
<dbReference type="Pfam" id="PF07690">
    <property type="entry name" value="MFS_1"/>
    <property type="match status" value="1"/>
</dbReference>
<evidence type="ECO:0000259" key="9">
    <source>
        <dbReference type="PROSITE" id="PS50850"/>
    </source>
</evidence>
<reference evidence="10 11" key="1">
    <citation type="submission" date="2016-02" db="EMBL/GenBank/DDBJ databases">
        <title>Corynebacterium glutamicum N24 whole genome sequencing project.</title>
        <authorList>
            <person name="Matsutani M."/>
            <person name="Nangtapong N."/>
            <person name="Yakushi T."/>
            <person name="Matsushita K."/>
        </authorList>
    </citation>
    <scope>NUCLEOTIDE SEQUENCE [LARGE SCALE GENOMIC DNA]</scope>
    <source>
        <strain evidence="10 11">N24</strain>
    </source>
</reference>
<evidence type="ECO:0000256" key="3">
    <source>
        <dbReference type="ARBA" id="ARBA00022448"/>
    </source>
</evidence>
<comment type="subcellular location">
    <subcellularLocation>
        <location evidence="1">Cell membrane</location>
        <topology evidence="1">Multi-pass membrane protein</topology>
    </subcellularLocation>
</comment>
<keyword evidence="7 8" id="KW-0472">Membrane</keyword>
<sequence>MTDNKPIVREKTARNANTLGLSALFALAILAAVAPISIDLYLPAFPAMTEELNTTATGVQLSLTAFLVGAGVGQVVFGPLSDRIGRLIPLHFGLVLFLAASIVAVFSRNIEILVAARLAQGLGGAAGMVIGRAMVLDKEKGAAAAKALSIMMLIGGIAPVVAPLTGSFLADIIGWRGLLGIVACIGVISVVSTLLFIRETLPKTERAQSAQTSTSNPIKALASRGYIGNVVAFAFAMATMMSYISASPFVYQNIIGLGTVGYGIAFAINAIGMVVLTGISARMAGRVTSFALTLIGLSISLTAIVVITVLTFSNAPAVWLIVPLFCAIAPLGLVLGNATALALSAVPQTATGSGSAILGLVQFLLAGIVAGLVGIAGEDTTVPLALTMLAAAIIALGGLMFGRSSENSTVVESTEPVAESIAN</sequence>
<feature type="transmembrane region" description="Helical" evidence="8">
    <location>
        <begin position="21"/>
        <end position="38"/>
    </location>
</feature>
<feature type="transmembrane region" description="Helical" evidence="8">
    <location>
        <begin position="250"/>
        <end position="278"/>
    </location>
</feature>
<feature type="transmembrane region" description="Helical" evidence="8">
    <location>
        <begin position="226"/>
        <end position="244"/>
    </location>
</feature>
<dbReference type="InterPro" id="IPR004812">
    <property type="entry name" value="Efflux_drug-R_Bcr/CmlA"/>
</dbReference>
<dbReference type="CDD" id="cd17320">
    <property type="entry name" value="MFS_MdfA_MDR_like"/>
    <property type="match status" value="1"/>
</dbReference>
<dbReference type="KEGG" id="csur:N24_1164"/>
<dbReference type="PANTHER" id="PTHR23502">
    <property type="entry name" value="MAJOR FACILITATOR SUPERFAMILY"/>
    <property type="match status" value="1"/>
</dbReference>
<keyword evidence="3" id="KW-0813">Transport</keyword>
<evidence type="ECO:0000313" key="10">
    <source>
        <dbReference type="EMBL" id="BAU95426.1"/>
    </source>
</evidence>
<evidence type="ECO:0000256" key="1">
    <source>
        <dbReference type="ARBA" id="ARBA00004651"/>
    </source>
</evidence>
<feature type="transmembrane region" description="Helical" evidence="8">
    <location>
        <begin position="112"/>
        <end position="135"/>
    </location>
</feature>
<dbReference type="Gene3D" id="1.20.1720.10">
    <property type="entry name" value="Multidrug resistance protein D"/>
    <property type="match status" value="1"/>
</dbReference>
<organism evidence="10 11">
    <name type="scientific">Corynebacterium suranareeae</name>
    <dbReference type="NCBI Taxonomy" id="2506452"/>
    <lineage>
        <taxon>Bacteria</taxon>
        <taxon>Bacillati</taxon>
        <taxon>Actinomycetota</taxon>
        <taxon>Actinomycetes</taxon>
        <taxon>Mycobacteriales</taxon>
        <taxon>Corynebacteriaceae</taxon>
        <taxon>Corynebacterium</taxon>
    </lineage>
</organism>
<evidence type="ECO:0000256" key="7">
    <source>
        <dbReference type="ARBA" id="ARBA00023136"/>
    </source>
</evidence>
<evidence type="ECO:0000256" key="5">
    <source>
        <dbReference type="ARBA" id="ARBA00022692"/>
    </source>
</evidence>
<evidence type="ECO:0000256" key="6">
    <source>
        <dbReference type="ARBA" id="ARBA00022989"/>
    </source>
</evidence>
<keyword evidence="6 8" id="KW-1133">Transmembrane helix</keyword>
<feature type="domain" description="Major facilitator superfamily (MFS) profile" evidence="9">
    <location>
        <begin position="23"/>
        <end position="409"/>
    </location>
</feature>
<gene>
    <name evidence="10" type="ORF">N24_1164</name>
</gene>
<evidence type="ECO:0000313" key="11">
    <source>
        <dbReference type="Proteomes" id="UP000218244"/>
    </source>
</evidence>
<evidence type="ECO:0000256" key="8">
    <source>
        <dbReference type="SAM" id="Phobius"/>
    </source>
</evidence>
<accession>A0A160PPK6</accession>
<evidence type="ECO:0000256" key="2">
    <source>
        <dbReference type="ARBA" id="ARBA00006236"/>
    </source>
</evidence>
<dbReference type="SUPFAM" id="SSF103473">
    <property type="entry name" value="MFS general substrate transporter"/>
    <property type="match status" value="1"/>
</dbReference>
<dbReference type="PANTHER" id="PTHR23502:SF132">
    <property type="entry name" value="POLYAMINE TRANSPORTER 2-RELATED"/>
    <property type="match status" value="1"/>
</dbReference>
<comment type="similarity">
    <text evidence="2">Belongs to the major facilitator superfamily. Bcr/CmlA family.</text>
</comment>
<feature type="transmembrane region" description="Helical" evidence="8">
    <location>
        <begin position="87"/>
        <end position="106"/>
    </location>
</feature>
<keyword evidence="5 8" id="KW-0812">Transmembrane</keyword>
<proteinExistence type="inferred from homology"/>
<dbReference type="Proteomes" id="UP000218244">
    <property type="component" value="Chromosome"/>
</dbReference>
<dbReference type="GO" id="GO:0005886">
    <property type="term" value="C:plasma membrane"/>
    <property type="evidence" value="ECO:0007669"/>
    <property type="project" value="UniProtKB-SubCell"/>
</dbReference>
<dbReference type="AlphaFoldDB" id="A0A160PPK6"/>
<feature type="transmembrane region" description="Helical" evidence="8">
    <location>
        <begin position="382"/>
        <end position="401"/>
    </location>
</feature>
<feature type="transmembrane region" description="Helical" evidence="8">
    <location>
        <begin position="355"/>
        <end position="376"/>
    </location>
</feature>
<dbReference type="InterPro" id="IPR036259">
    <property type="entry name" value="MFS_trans_sf"/>
</dbReference>
<feature type="transmembrane region" description="Helical" evidence="8">
    <location>
        <begin position="147"/>
        <end position="169"/>
    </location>
</feature>
<feature type="transmembrane region" description="Helical" evidence="8">
    <location>
        <begin position="290"/>
        <end position="312"/>
    </location>
</feature>
<dbReference type="RefSeq" id="WP_408607588.1">
    <property type="nucleotide sequence ID" value="NZ_AP017369.1"/>
</dbReference>
<name>A0A160PPK6_9CORY</name>
<keyword evidence="4" id="KW-1003">Cell membrane</keyword>
<dbReference type="InterPro" id="IPR020846">
    <property type="entry name" value="MFS_dom"/>
</dbReference>
<dbReference type="GO" id="GO:1990961">
    <property type="term" value="P:xenobiotic detoxification by transmembrane export across the plasma membrane"/>
    <property type="evidence" value="ECO:0007669"/>
    <property type="project" value="InterPro"/>
</dbReference>
<dbReference type="PROSITE" id="PS50850">
    <property type="entry name" value="MFS"/>
    <property type="match status" value="1"/>
</dbReference>
<feature type="transmembrane region" description="Helical" evidence="8">
    <location>
        <begin position="175"/>
        <end position="197"/>
    </location>
</feature>
<evidence type="ECO:0000256" key="4">
    <source>
        <dbReference type="ARBA" id="ARBA00022475"/>
    </source>
</evidence>